<organism evidence="1">
    <name type="scientific">Sinomonas puerhi</name>
    <dbReference type="NCBI Taxonomy" id="3238584"/>
    <lineage>
        <taxon>Bacteria</taxon>
        <taxon>Bacillati</taxon>
        <taxon>Actinomycetota</taxon>
        <taxon>Actinomycetes</taxon>
        <taxon>Micrococcales</taxon>
        <taxon>Micrococcaceae</taxon>
        <taxon>Sinomonas</taxon>
    </lineage>
</organism>
<accession>A0AB39L1E5</accession>
<dbReference type="EMBL" id="CP163302">
    <property type="protein sequence ID" value="XDP45008.1"/>
    <property type="molecule type" value="Genomic_DNA"/>
</dbReference>
<gene>
    <name evidence="1" type="ORF">AB5L97_17350</name>
</gene>
<dbReference type="AlphaFoldDB" id="A0AB39L1E5"/>
<proteinExistence type="predicted"/>
<sequence>MSSGALLRISYGAYYEAKAWECLSEEDQHLAVLAAHYAYHSRRGRPGFLYSHLSAARAYGIDLWNPDALVHVMAPTAVARGRRREDVVIHRGEVPPEQRGFVGGLPVTSLERTIVDSARVLRPGQAQIVVDHGLRLGAEPDVLRELVDTASGRRGVLTARRALDLGSGLSESAAESLLNYLLAGMPFPRPQQQIRVETRYGRHRIDTGWPAVRRGIEMDGRNKYFDFAPTDDVIFRERQREKALMEDGWLFLRLEWRDLFQPTVLEARITKLIASAGPEGEAMLRRASAGAA</sequence>
<dbReference type="RefSeq" id="WP_369045608.1">
    <property type="nucleotide sequence ID" value="NZ_CP163302.1"/>
</dbReference>
<name>A0AB39L1E5_9MICC</name>
<dbReference type="KEGG" id="spue:AB5L97_17350"/>
<evidence type="ECO:0000313" key="1">
    <source>
        <dbReference type="EMBL" id="XDP45008.1"/>
    </source>
</evidence>
<protein>
    <recommendedName>
        <fullName evidence="2">Cullin, a subunit of E3 ubiquitin ligase</fullName>
    </recommendedName>
</protein>
<reference evidence="1" key="1">
    <citation type="submission" date="2024-07" db="EMBL/GenBank/DDBJ databases">
        <authorList>
            <person name="fu j."/>
        </authorList>
    </citation>
    <scope>NUCLEOTIDE SEQUENCE</scope>
    <source>
        <strain evidence="1">P10A9</strain>
    </source>
</reference>
<evidence type="ECO:0008006" key="2">
    <source>
        <dbReference type="Google" id="ProtNLM"/>
    </source>
</evidence>